<name>A0A9N8E7X5_9STRA</name>
<protein>
    <submittedName>
        <fullName evidence="2">Regulatory protein FAM213A</fullName>
    </submittedName>
</protein>
<dbReference type="EMBL" id="CAICTM010000607">
    <property type="protein sequence ID" value="CAB9513710.1"/>
    <property type="molecule type" value="Genomic_DNA"/>
</dbReference>
<evidence type="ECO:0000313" key="2">
    <source>
        <dbReference type="EMBL" id="CAB9513710.1"/>
    </source>
</evidence>
<dbReference type="AlphaFoldDB" id="A0A9N8E7X5"/>
<evidence type="ECO:0000313" key="3">
    <source>
        <dbReference type="Proteomes" id="UP001153069"/>
    </source>
</evidence>
<dbReference type="InterPro" id="IPR032801">
    <property type="entry name" value="PXL2A/B/C"/>
</dbReference>
<dbReference type="Proteomes" id="UP001153069">
    <property type="component" value="Unassembled WGS sequence"/>
</dbReference>
<dbReference type="Gene3D" id="3.40.30.10">
    <property type="entry name" value="Glutaredoxin"/>
    <property type="match status" value="1"/>
</dbReference>
<dbReference type="OrthoDB" id="40962at2759"/>
<proteinExistence type="predicted"/>
<reference evidence="2" key="1">
    <citation type="submission" date="2020-06" db="EMBL/GenBank/DDBJ databases">
        <authorList>
            <consortium name="Plant Systems Biology data submission"/>
        </authorList>
    </citation>
    <scope>NUCLEOTIDE SEQUENCE</scope>
    <source>
        <strain evidence="2">D6</strain>
    </source>
</reference>
<dbReference type="SUPFAM" id="SSF52833">
    <property type="entry name" value="Thioredoxin-like"/>
    <property type="match status" value="1"/>
</dbReference>
<accession>A0A9N8E7X5</accession>
<gene>
    <name evidence="2" type="ORF">SEMRO_608_G174740.1</name>
</gene>
<organism evidence="2 3">
    <name type="scientific">Seminavis robusta</name>
    <dbReference type="NCBI Taxonomy" id="568900"/>
    <lineage>
        <taxon>Eukaryota</taxon>
        <taxon>Sar</taxon>
        <taxon>Stramenopiles</taxon>
        <taxon>Ochrophyta</taxon>
        <taxon>Bacillariophyta</taxon>
        <taxon>Bacillariophyceae</taxon>
        <taxon>Bacillariophycidae</taxon>
        <taxon>Naviculales</taxon>
        <taxon>Naviculaceae</taxon>
        <taxon>Seminavis</taxon>
    </lineage>
</organism>
<dbReference type="Pfam" id="PF13911">
    <property type="entry name" value="AhpC-TSA_2"/>
    <property type="match status" value="1"/>
</dbReference>
<keyword evidence="3" id="KW-1185">Reference proteome</keyword>
<dbReference type="InterPro" id="IPR036249">
    <property type="entry name" value="Thioredoxin-like_sf"/>
</dbReference>
<feature type="region of interest" description="Disordered" evidence="1">
    <location>
        <begin position="1"/>
        <end position="21"/>
    </location>
</feature>
<evidence type="ECO:0000256" key="1">
    <source>
        <dbReference type="SAM" id="MobiDB-lite"/>
    </source>
</evidence>
<comment type="caution">
    <text evidence="2">The sequence shown here is derived from an EMBL/GenBank/DDBJ whole genome shotgun (WGS) entry which is preliminary data.</text>
</comment>
<sequence>MSITPTQVNLQDSSSYSTASSVPDDVYKRLPKMYKSTKLAPVDLKFDMVREESHTVSLKKAHKAALRSQVLSGSRKAQASVMFVVKRPGCILCHEQGDDLQKLVGEFSNQSVAAFACIKEINVDDEGLLTLYKNYFQFPFYRDTELSVYSALGDRKVNVVTALRRWYSAKKRWEKKGLRGNMIGKGEGMLLGGVMVFNRKGELQYAYKEQIGLPLPIDEIRTAIKEVMNE</sequence>